<feature type="active site" description="Proton donor/acceptor" evidence="9">
    <location>
        <position position="489"/>
    </location>
</feature>
<gene>
    <name evidence="13" type="ORF">DASC09_007410</name>
</gene>
<comment type="subcellular location">
    <subcellularLocation>
        <location evidence="1">Nucleus</location>
    </subcellularLocation>
</comment>
<reference evidence="13 14" key="1">
    <citation type="journal article" date="2023" name="Elife">
        <title>Identification of key yeast species and microbe-microbe interactions impacting larval growth of Drosophila in the wild.</title>
        <authorList>
            <person name="Mure A."/>
            <person name="Sugiura Y."/>
            <person name="Maeda R."/>
            <person name="Honda K."/>
            <person name="Sakurai N."/>
            <person name="Takahashi Y."/>
            <person name="Watada M."/>
            <person name="Katoh T."/>
            <person name="Gotoh A."/>
            <person name="Gotoh Y."/>
            <person name="Taniguchi I."/>
            <person name="Nakamura K."/>
            <person name="Hayashi T."/>
            <person name="Katayama T."/>
            <person name="Uemura T."/>
            <person name="Hattori Y."/>
        </authorList>
    </citation>
    <scope>NUCLEOTIDE SEQUENCE [LARGE SCALE GENOMIC DNA]</scope>
    <source>
        <strain evidence="13 14">SC-9</strain>
    </source>
</reference>
<keyword evidence="4" id="KW-0227">DNA damage</keyword>
<dbReference type="GO" id="GO:0003697">
    <property type="term" value="F:single-stranded DNA binding"/>
    <property type="evidence" value="ECO:0007669"/>
    <property type="project" value="TreeGrafter"/>
</dbReference>
<dbReference type="GeneID" id="90071395"/>
<dbReference type="EMBL" id="BTFZ01000001">
    <property type="protein sequence ID" value="GMM33416.1"/>
    <property type="molecule type" value="Genomic_DNA"/>
</dbReference>
<keyword evidence="14" id="KW-1185">Reference proteome</keyword>
<keyword evidence="6" id="KW-0269">Exonuclease</keyword>
<feature type="compositionally biased region" description="Polar residues" evidence="12">
    <location>
        <begin position="20"/>
        <end position="29"/>
    </location>
</feature>
<evidence type="ECO:0000256" key="8">
    <source>
        <dbReference type="ARBA" id="ARBA00023242"/>
    </source>
</evidence>
<feature type="region of interest" description="Disordered" evidence="12">
    <location>
        <begin position="20"/>
        <end position="82"/>
    </location>
</feature>
<feature type="binding site" evidence="10">
    <location>
        <position position="231"/>
    </location>
    <ligand>
        <name>substrate</name>
    </ligand>
</feature>
<keyword evidence="8" id="KW-0539">Nucleus</keyword>
<accession>A0AAV5QFH2</accession>
<evidence type="ECO:0000256" key="11">
    <source>
        <dbReference type="PIRSR" id="PIRSR610347-3"/>
    </source>
</evidence>
<dbReference type="PANTHER" id="PTHR12415">
    <property type="entry name" value="TYROSYL-DNA PHOSPHODIESTERASE 1"/>
    <property type="match status" value="1"/>
</dbReference>
<feature type="active site" description="Nucleophile" evidence="9">
    <location>
        <position position="229"/>
    </location>
</feature>
<dbReference type="RefSeq" id="XP_064850416.1">
    <property type="nucleotide sequence ID" value="XM_064994344.1"/>
</dbReference>
<proteinExistence type="inferred from homology"/>
<feature type="binding site" evidence="10">
    <location>
        <position position="491"/>
    </location>
    <ligand>
        <name>substrate</name>
    </ligand>
</feature>
<comment type="similarity">
    <text evidence="2">Belongs to the tyrosyl-DNA phosphodiesterase family.</text>
</comment>
<dbReference type="AlphaFoldDB" id="A0AAV5QFH2"/>
<dbReference type="Proteomes" id="UP001360560">
    <property type="component" value="Unassembled WGS sequence"/>
</dbReference>
<dbReference type="Gene3D" id="3.30.870.10">
    <property type="entry name" value="Endonuclease Chain A"/>
    <property type="match status" value="2"/>
</dbReference>
<evidence type="ECO:0000256" key="7">
    <source>
        <dbReference type="ARBA" id="ARBA00023204"/>
    </source>
</evidence>
<keyword evidence="5" id="KW-0378">Hydrolase</keyword>
<keyword evidence="7" id="KW-0234">DNA repair</keyword>
<evidence type="ECO:0000256" key="2">
    <source>
        <dbReference type="ARBA" id="ARBA00010205"/>
    </source>
</evidence>
<evidence type="ECO:0000256" key="6">
    <source>
        <dbReference type="ARBA" id="ARBA00022839"/>
    </source>
</evidence>
<evidence type="ECO:0000313" key="13">
    <source>
        <dbReference type="EMBL" id="GMM33416.1"/>
    </source>
</evidence>
<dbReference type="SUPFAM" id="SSF56024">
    <property type="entry name" value="Phospholipase D/nuclease"/>
    <property type="match status" value="2"/>
</dbReference>
<dbReference type="GO" id="GO:0004527">
    <property type="term" value="F:exonuclease activity"/>
    <property type="evidence" value="ECO:0007669"/>
    <property type="project" value="UniProtKB-KW"/>
</dbReference>
<name>A0AAV5QFH2_9ASCO</name>
<dbReference type="PANTHER" id="PTHR12415:SF0">
    <property type="entry name" value="TYROSYL-DNA PHOSPHODIESTERASE 1"/>
    <property type="match status" value="1"/>
</dbReference>
<feature type="compositionally biased region" description="Basic and acidic residues" evidence="12">
    <location>
        <begin position="35"/>
        <end position="60"/>
    </location>
</feature>
<evidence type="ECO:0000256" key="3">
    <source>
        <dbReference type="ARBA" id="ARBA00022722"/>
    </source>
</evidence>
<dbReference type="GO" id="GO:0003690">
    <property type="term" value="F:double-stranded DNA binding"/>
    <property type="evidence" value="ECO:0007669"/>
    <property type="project" value="TreeGrafter"/>
</dbReference>
<sequence>MTENVRETVRDHWLKKFENQKGTISTTAGTKKRKIPEEPEKVDGATKKVKTEGSLDKPIEIVDDISSSEQEQEQEQLQIGGSDKVIVLSDSDDDDDEISFVTKSSSSTSVTFEKAIEDINKLRAAPISPSNESQKMKSPIKMFRTPIVPQKDAVNMSELFPNTIYKTYQFSMQIDLAFLMPLIMKNTSECPEIYLVTQDLFHWDEYHNKYPKGCLKKVFLGLPKWTLHHSKMMINFHQKGTLERPEKFVEIVIMTCNLTPVEFSFMGSCYWRSPLLPYIGSAFPTTTPTQQNTSFGKDLRDYLRLYHDVAIKSLATDLEHYDFSSVRASFIGSAPRKTTTVSRGLGFPKLSTILDTWNLKHHDSTKPPLRILAHMSSLAGPYKESPVANILTHVLCPIISGLDFPLPEGTRSYKDAKRIGNFEPMILFPTESDIQNAEGDGVSGSFVFNMAGNGTPNYELTKNLFYKRDIENEKKNHLEHYKDKFLNNHTKVYMCSDDYSEYTGNNGDKSITFNSIKWVMMGSFNLSKSAWGIPPRNNRDGGWTGRNWECGVVLSPEHYRDVGETRKISFRPVWNTDEYSGQVLGSSLTSSSHAQDLDIAIRLPFRFPVLKAKSSEVYRPPSRDFY</sequence>
<organism evidence="13 14">
    <name type="scientific">Saccharomycopsis crataegensis</name>
    <dbReference type="NCBI Taxonomy" id="43959"/>
    <lineage>
        <taxon>Eukaryota</taxon>
        <taxon>Fungi</taxon>
        <taxon>Dikarya</taxon>
        <taxon>Ascomycota</taxon>
        <taxon>Saccharomycotina</taxon>
        <taxon>Saccharomycetes</taxon>
        <taxon>Saccharomycopsidaceae</taxon>
        <taxon>Saccharomycopsis</taxon>
    </lineage>
</organism>
<evidence type="ECO:0000256" key="5">
    <source>
        <dbReference type="ARBA" id="ARBA00022801"/>
    </source>
</evidence>
<evidence type="ECO:0000256" key="10">
    <source>
        <dbReference type="PIRSR" id="PIRSR610347-2"/>
    </source>
</evidence>
<evidence type="ECO:0000256" key="1">
    <source>
        <dbReference type="ARBA" id="ARBA00004123"/>
    </source>
</evidence>
<evidence type="ECO:0000256" key="9">
    <source>
        <dbReference type="PIRSR" id="PIRSR610347-1"/>
    </source>
</evidence>
<evidence type="ECO:0000256" key="4">
    <source>
        <dbReference type="ARBA" id="ARBA00022763"/>
    </source>
</evidence>
<dbReference type="GO" id="GO:0017005">
    <property type="term" value="F:3'-tyrosyl-DNA phosphodiesterase activity"/>
    <property type="evidence" value="ECO:0007669"/>
    <property type="project" value="TreeGrafter"/>
</dbReference>
<protein>
    <submittedName>
        <fullName evidence="13">Tyrosyl-DNA phosphodiesterase 1</fullName>
    </submittedName>
</protein>
<dbReference type="GO" id="GO:0005634">
    <property type="term" value="C:nucleus"/>
    <property type="evidence" value="ECO:0007669"/>
    <property type="project" value="UniProtKB-SubCell"/>
</dbReference>
<dbReference type="Pfam" id="PF06087">
    <property type="entry name" value="Tyr-DNA_phospho"/>
    <property type="match status" value="1"/>
</dbReference>
<keyword evidence="3" id="KW-0540">Nuclease</keyword>
<feature type="site" description="Interaction with DNA" evidence="11">
    <location>
        <position position="527"/>
    </location>
</feature>
<evidence type="ECO:0000313" key="14">
    <source>
        <dbReference type="Proteomes" id="UP001360560"/>
    </source>
</evidence>
<dbReference type="GO" id="GO:0006281">
    <property type="term" value="P:DNA repair"/>
    <property type="evidence" value="ECO:0007669"/>
    <property type="project" value="UniProtKB-KW"/>
</dbReference>
<comment type="caution">
    <text evidence="13">The sequence shown here is derived from an EMBL/GenBank/DDBJ whole genome shotgun (WGS) entry which is preliminary data.</text>
</comment>
<evidence type="ECO:0000256" key="12">
    <source>
        <dbReference type="SAM" id="MobiDB-lite"/>
    </source>
</evidence>
<dbReference type="InterPro" id="IPR010347">
    <property type="entry name" value="Tdp1"/>
</dbReference>